<evidence type="ECO:0000256" key="3">
    <source>
        <dbReference type="ARBA" id="ARBA00023163"/>
    </source>
</evidence>
<protein>
    <submittedName>
        <fullName evidence="5">ArsR family transcriptional regulator</fullName>
    </submittedName>
</protein>
<name>A0A3L9DRU8_9STRE</name>
<dbReference type="SUPFAM" id="SSF46785">
    <property type="entry name" value="Winged helix' DNA-binding domain"/>
    <property type="match status" value="1"/>
</dbReference>
<dbReference type="SMART" id="SM00418">
    <property type="entry name" value="HTH_ARSR"/>
    <property type="match status" value="1"/>
</dbReference>
<dbReference type="InterPro" id="IPR036388">
    <property type="entry name" value="WH-like_DNA-bd_sf"/>
</dbReference>
<keyword evidence="1" id="KW-0805">Transcription regulation</keyword>
<evidence type="ECO:0000256" key="2">
    <source>
        <dbReference type="ARBA" id="ARBA00023125"/>
    </source>
</evidence>
<dbReference type="InterPro" id="IPR011991">
    <property type="entry name" value="ArsR-like_HTH"/>
</dbReference>
<dbReference type="Pfam" id="PF01022">
    <property type="entry name" value="HTH_5"/>
    <property type="match status" value="1"/>
</dbReference>
<dbReference type="CDD" id="cd00090">
    <property type="entry name" value="HTH_ARSR"/>
    <property type="match status" value="1"/>
</dbReference>
<reference evidence="5 6" key="1">
    <citation type="submission" date="2018-10" db="EMBL/GenBank/DDBJ databases">
        <title>Streptococcus hillyeri sp. nov., isolated from equine tracheal sample.</title>
        <authorList>
            <person name="Macfadyen A.C."/>
            <person name="Waller A."/>
            <person name="Paterson G.K."/>
        </authorList>
    </citation>
    <scope>NUCLEOTIDE SEQUENCE [LARGE SCALE GENOMIC DNA]</scope>
    <source>
        <strain evidence="5 6">28462</strain>
    </source>
</reference>
<keyword evidence="3" id="KW-0804">Transcription</keyword>
<proteinExistence type="predicted"/>
<dbReference type="InterPro" id="IPR001845">
    <property type="entry name" value="HTH_ArsR_DNA-bd_dom"/>
</dbReference>
<evidence type="ECO:0000313" key="6">
    <source>
        <dbReference type="Proteomes" id="UP000279194"/>
    </source>
</evidence>
<dbReference type="InterPro" id="IPR051011">
    <property type="entry name" value="Metal_resp_trans_reg"/>
</dbReference>
<dbReference type="AlphaFoldDB" id="A0A3L9DRU8"/>
<sequence length="345" mass="40421">MDIFISKHQSKIMDFLWLPSISYFDPSQIDLTFEERQTFQEVFNDFETIKKILEPYTPRLHKFYRGANHGHIIDSIYRYLLEEGHDPKTMEELYPLVLAVSEEKIRSLLLNLIAPEGQVIETEEDLLNLLEDDMIKESTKWRVFWSYHHPKETVEGMVDLYKELIPLYQPFYEKYEKEVLETINQLDIMELFSDSIFDIKKYLSKSQKSALKVFVTSPLHLSHIITTDELDLEKPIYVYTYARAEIILKGRQQHNLSKDTLDLAIKSLADPVRYDILNIVSHSTMKNKEIAAQLGITPANVSFHIQKLLNAGLLSFAIDKDEARYRLNKAFMAQCLEKIKSDFDL</sequence>
<dbReference type="PROSITE" id="PS50987">
    <property type="entry name" value="HTH_ARSR_2"/>
    <property type="match status" value="1"/>
</dbReference>
<dbReference type="PANTHER" id="PTHR43132:SF2">
    <property type="entry name" value="ARSENICAL RESISTANCE OPERON REPRESSOR ARSR-RELATED"/>
    <property type="match status" value="1"/>
</dbReference>
<dbReference type="RefSeq" id="WP_121836011.1">
    <property type="nucleotide sequence ID" value="NZ_CP163513.1"/>
</dbReference>
<keyword evidence="6" id="KW-1185">Reference proteome</keyword>
<dbReference type="PANTHER" id="PTHR43132">
    <property type="entry name" value="ARSENICAL RESISTANCE OPERON REPRESSOR ARSR-RELATED"/>
    <property type="match status" value="1"/>
</dbReference>
<dbReference type="GO" id="GO:0003700">
    <property type="term" value="F:DNA-binding transcription factor activity"/>
    <property type="evidence" value="ECO:0007669"/>
    <property type="project" value="InterPro"/>
</dbReference>
<dbReference type="OrthoDB" id="2233991at2"/>
<accession>A0A3L9DRU8</accession>
<dbReference type="EMBL" id="RCVM01000016">
    <property type="protein sequence ID" value="RLY02309.1"/>
    <property type="molecule type" value="Genomic_DNA"/>
</dbReference>
<evidence type="ECO:0000259" key="4">
    <source>
        <dbReference type="PROSITE" id="PS50987"/>
    </source>
</evidence>
<gene>
    <name evidence="5" type="ORF">EAF07_07750</name>
</gene>
<dbReference type="InterPro" id="IPR036390">
    <property type="entry name" value="WH_DNA-bd_sf"/>
</dbReference>
<keyword evidence="2" id="KW-0238">DNA-binding</keyword>
<dbReference type="GO" id="GO:0003677">
    <property type="term" value="F:DNA binding"/>
    <property type="evidence" value="ECO:0007669"/>
    <property type="project" value="UniProtKB-KW"/>
</dbReference>
<dbReference type="Proteomes" id="UP000279194">
    <property type="component" value="Unassembled WGS sequence"/>
</dbReference>
<organism evidence="5 6">
    <name type="scientific">Streptococcus hillyeri</name>
    <dbReference type="NCBI Taxonomy" id="2282420"/>
    <lineage>
        <taxon>Bacteria</taxon>
        <taxon>Bacillati</taxon>
        <taxon>Bacillota</taxon>
        <taxon>Bacilli</taxon>
        <taxon>Lactobacillales</taxon>
        <taxon>Streptococcaceae</taxon>
        <taxon>Streptococcus</taxon>
    </lineage>
</organism>
<dbReference type="Gene3D" id="1.10.10.10">
    <property type="entry name" value="Winged helix-like DNA-binding domain superfamily/Winged helix DNA-binding domain"/>
    <property type="match status" value="1"/>
</dbReference>
<comment type="caution">
    <text evidence="5">The sequence shown here is derived from an EMBL/GenBank/DDBJ whole genome shotgun (WGS) entry which is preliminary data.</text>
</comment>
<evidence type="ECO:0000313" key="5">
    <source>
        <dbReference type="EMBL" id="RLY02309.1"/>
    </source>
</evidence>
<evidence type="ECO:0000256" key="1">
    <source>
        <dbReference type="ARBA" id="ARBA00023015"/>
    </source>
</evidence>
<feature type="domain" description="HTH arsR-type" evidence="4">
    <location>
        <begin position="253"/>
        <end position="345"/>
    </location>
</feature>